<dbReference type="PANTHER" id="PTHR43316:SF3">
    <property type="entry name" value="HALOACID DEHALOGENASE, TYPE II (AFU_ORTHOLOGUE AFUA_2G07750)-RELATED"/>
    <property type="match status" value="1"/>
</dbReference>
<accession>A0A1W6L5B2</accession>
<evidence type="ECO:0000313" key="2">
    <source>
        <dbReference type="EMBL" id="ARN19367.1"/>
    </source>
</evidence>
<dbReference type="InterPro" id="IPR023214">
    <property type="entry name" value="HAD_sf"/>
</dbReference>
<dbReference type="Proteomes" id="UP000193427">
    <property type="component" value="Chromosome"/>
</dbReference>
<proteinExistence type="predicted"/>
<dbReference type="KEGG" id="rgu:A4W93_05265"/>
<organism evidence="2 3">
    <name type="scientific">Piscinibacter gummiphilus</name>
    <dbReference type="NCBI Taxonomy" id="946333"/>
    <lineage>
        <taxon>Bacteria</taxon>
        <taxon>Pseudomonadati</taxon>
        <taxon>Pseudomonadota</taxon>
        <taxon>Betaproteobacteria</taxon>
        <taxon>Burkholderiales</taxon>
        <taxon>Sphaerotilaceae</taxon>
        <taxon>Piscinibacter</taxon>
    </lineage>
</organism>
<name>A0A1W6L5B2_9BURK</name>
<protein>
    <submittedName>
        <fullName evidence="2">Uncharacterized protein</fullName>
    </submittedName>
</protein>
<keyword evidence="1" id="KW-0378">Hydrolase</keyword>
<reference evidence="2 3" key="1">
    <citation type="submission" date="2016-04" db="EMBL/GenBank/DDBJ databases">
        <title>Complete genome sequence of natural rubber-degrading, novel Gram-negative bacterium, Rhizobacter gummiphilus strain NS21.</title>
        <authorList>
            <person name="Tabata M."/>
            <person name="Kasai D."/>
            <person name="Fukuda M."/>
        </authorList>
    </citation>
    <scope>NUCLEOTIDE SEQUENCE [LARGE SCALE GENOMIC DNA]</scope>
    <source>
        <strain evidence="2 3">NS21</strain>
    </source>
</reference>
<dbReference type="RefSeq" id="WP_085749625.1">
    <property type="nucleotide sequence ID" value="NZ_BSPR01000002.1"/>
</dbReference>
<evidence type="ECO:0000313" key="3">
    <source>
        <dbReference type="Proteomes" id="UP000193427"/>
    </source>
</evidence>
<dbReference type="AlphaFoldDB" id="A0A1W6L5B2"/>
<keyword evidence="3" id="KW-1185">Reference proteome</keyword>
<gene>
    <name evidence="2" type="ORF">A4W93_05265</name>
</gene>
<dbReference type="OrthoDB" id="6196267at2"/>
<sequence length="176" mass="18667">MNAPLQLVAPVRAVCFDWGGTLMSEAGPEDTPMGRWPQVHAVPGAAACLAELAGLVPLCVATNASVSGRASIERALDRVGFLGHFADIFCYTELGVRKDDPAFWRSVSERLGVPLTALAMVGDSLEQDCLAPRRFGVQGVWFDPSGKGLPRGSDVPRVQHLVDFAHAVTSVVARSG</sequence>
<dbReference type="Gene3D" id="3.40.50.1000">
    <property type="entry name" value="HAD superfamily/HAD-like"/>
    <property type="match status" value="1"/>
</dbReference>
<dbReference type="SUPFAM" id="SSF56784">
    <property type="entry name" value="HAD-like"/>
    <property type="match status" value="1"/>
</dbReference>
<dbReference type="EMBL" id="CP015118">
    <property type="protein sequence ID" value="ARN19367.1"/>
    <property type="molecule type" value="Genomic_DNA"/>
</dbReference>
<dbReference type="STRING" id="946333.A4W93_05265"/>
<dbReference type="InterPro" id="IPR051540">
    <property type="entry name" value="S-2-haloacid_dehalogenase"/>
</dbReference>
<dbReference type="Pfam" id="PF00702">
    <property type="entry name" value="Hydrolase"/>
    <property type="match status" value="1"/>
</dbReference>
<dbReference type="InterPro" id="IPR036412">
    <property type="entry name" value="HAD-like_sf"/>
</dbReference>
<dbReference type="PANTHER" id="PTHR43316">
    <property type="entry name" value="HYDROLASE, HALOACID DELAHOGENASE-RELATED"/>
    <property type="match status" value="1"/>
</dbReference>
<dbReference type="GO" id="GO:0016787">
    <property type="term" value="F:hydrolase activity"/>
    <property type="evidence" value="ECO:0007669"/>
    <property type="project" value="UniProtKB-KW"/>
</dbReference>
<evidence type="ECO:0000256" key="1">
    <source>
        <dbReference type="ARBA" id="ARBA00022801"/>
    </source>
</evidence>